<feature type="transmembrane region" description="Helical" evidence="7">
    <location>
        <begin position="171"/>
        <end position="195"/>
    </location>
</feature>
<dbReference type="GO" id="GO:0005886">
    <property type="term" value="C:plasma membrane"/>
    <property type="evidence" value="ECO:0007669"/>
    <property type="project" value="UniProtKB-SubCell"/>
</dbReference>
<evidence type="ECO:0000313" key="9">
    <source>
        <dbReference type="EMBL" id="SHK22819.1"/>
    </source>
</evidence>
<keyword evidence="4 7" id="KW-0812">Transmembrane</keyword>
<protein>
    <submittedName>
        <fullName evidence="9">Carbohydrate ABC transporter membrane protein 1, CUT1 family</fullName>
    </submittedName>
</protein>
<dbReference type="EMBL" id="FRAF01000010">
    <property type="protein sequence ID" value="SHK22819.1"/>
    <property type="molecule type" value="Genomic_DNA"/>
</dbReference>
<evidence type="ECO:0000256" key="5">
    <source>
        <dbReference type="ARBA" id="ARBA00022989"/>
    </source>
</evidence>
<keyword evidence="2 7" id="KW-0813">Transport</keyword>
<feature type="transmembrane region" description="Helical" evidence="7">
    <location>
        <begin position="122"/>
        <end position="142"/>
    </location>
</feature>
<dbReference type="AlphaFoldDB" id="A0A1M6QRA0"/>
<comment type="subcellular location">
    <subcellularLocation>
        <location evidence="1 7">Cell membrane</location>
        <topology evidence="1 7">Multi-pass membrane protein</topology>
    </subcellularLocation>
</comment>
<dbReference type="PANTHER" id="PTHR30193">
    <property type="entry name" value="ABC TRANSPORTER PERMEASE PROTEIN"/>
    <property type="match status" value="1"/>
</dbReference>
<keyword evidence="5 7" id="KW-1133">Transmembrane helix</keyword>
<dbReference type="InterPro" id="IPR000515">
    <property type="entry name" value="MetI-like"/>
</dbReference>
<evidence type="ECO:0000256" key="1">
    <source>
        <dbReference type="ARBA" id="ARBA00004651"/>
    </source>
</evidence>
<dbReference type="PANTHER" id="PTHR30193:SF37">
    <property type="entry name" value="INNER MEMBRANE ABC TRANSPORTER PERMEASE PROTEIN YCJO"/>
    <property type="match status" value="1"/>
</dbReference>
<dbReference type="CDD" id="cd06261">
    <property type="entry name" value="TM_PBP2"/>
    <property type="match status" value="1"/>
</dbReference>
<keyword evidence="10" id="KW-1185">Reference proteome</keyword>
<evidence type="ECO:0000256" key="3">
    <source>
        <dbReference type="ARBA" id="ARBA00022475"/>
    </source>
</evidence>
<dbReference type="Gene3D" id="1.10.3720.10">
    <property type="entry name" value="MetI-like"/>
    <property type="match status" value="1"/>
</dbReference>
<evidence type="ECO:0000313" key="10">
    <source>
        <dbReference type="Proteomes" id="UP000184016"/>
    </source>
</evidence>
<feature type="transmembrane region" description="Helical" evidence="7">
    <location>
        <begin position="89"/>
        <end position="110"/>
    </location>
</feature>
<evidence type="ECO:0000256" key="7">
    <source>
        <dbReference type="RuleBase" id="RU363032"/>
    </source>
</evidence>
<sequence length="309" mass="35792">MSLVGSTGREKKHRFQFPYRWKRELTGWLFVLPTTFFVSLFGVGAILYVLYLSFLQWNLIDPVKKWVGFHNYQLILQDSSFWQSVFRTLLYLIGTTGITVPFALFIAVCMNKTFHGVRLFRTIFFMPYVVPTVASAVVWFRFFSSSDGLMNAIFRLFGLPPQGWLSNYHEALWVIVLLYVWQFTGYFAILFLHGLQNVPDSLYEAAAVDGSTPFLIFWKITLPMISPTTFFVVTVSFIFSFLSFDQIYVLTEGGPADSTTTLVYDLFEQGFEFFHIGIASAMSIFLFLFLLGLTYLQFRGESKWVHHQM</sequence>
<accession>A0A1M6QRA0</accession>
<dbReference type="Pfam" id="PF00528">
    <property type="entry name" value="BPD_transp_1"/>
    <property type="match status" value="1"/>
</dbReference>
<dbReference type="PROSITE" id="PS50928">
    <property type="entry name" value="ABC_TM1"/>
    <property type="match status" value="1"/>
</dbReference>
<dbReference type="InterPro" id="IPR035906">
    <property type="entry name" value="MetI-like_sf"/>
</dbReference>
<evidence type="ECO:0000259" key="8">
    <source>
        <dbReference type="PROSITE" id="PS50928"/>
    </source>
</evidence>
<proteinExistence type="inferred from homology"/>
<gene>
    <name evidence="9" type="ORF">SAMN05443507_11093</name>
</gene>
<feature type="transmembrane region" description="Helical" evidence="7">
    <location>
        <begin position="28"/>
        <end position="51"/>
    </location>
</feature>
<dbReference type="STRING" id="1830138.SAMN05443507_11093"/>
<dbReference type="Proteomes" id="UP000184016">
    <property type="component" value="Unassembled WGS sequence"/>
</dbReference>
<feature type="transmembrane region" description="Helical" evidence="7">
    <location>
        <begin position="273"/>
        <end position="296"/>
    </location>
</feature>
<comment type="similarity">
    <text evidence="7">Belongs to the binding-protein-dependent transport system permease family.</text>
</comment>
<organism evidence="9 10">
    <name type="scientific">Alicyclobacillus tolerans</name>
    <dbReference type="NCBI Taxonomy" id="90970"/>
    <lineage>
        <taxon>Bacteria</taxon>
        <taxon>Bacillati</taxon>
        <taxon>Bacillota</taxon>
        <taxon>Bacilli</taxon>
        <taxon>Bacillales</taxon>
        <taxon>Alicyclobacillaceae</taxon>
        <taxon>Alicyclobacillus</taxon>
    </lineage>
</organism>
<evidence type="ECO:0000256" key="4">
    <source>
        <dbReference type="ARBA" id="ARBA00022692"/>
    </source>
</evidence>
<dbReference type="GO" id="GO:0055085">
    <property type="term" value="P:transmembrane transport"/>
    <property type="evidence" value="ECO:0007669"/>
    <property type="project" value="InterPro"/>
</dbReference>
<evidence type="ECO:0000256" key="6">
    <source>
        <dbReference type="ARBA" id="ARBA00023136"/>
    </source>
</evidence>
<dbReference type="InterPro" id="IPR051393">
    <property type="entry name" value="ABC_transporter_permease"/>
</dbReference>
<evidence type="ECO:0000256" key="2">
    <source>
        <dbReference type="ARBA" id="ARBA00022448"/>
    </source>
</evidence>
<keyword evidence="6 7" id="KW-0472">Membrane</keyword>
<name>A0A1M6QRA0_9BACL</name>
<reference evidence="10" key="1">
    <citation type="submission" date="2016-11" db="EMBL/GenBank/DDBJ databases">
        <authorList>
            <person name="Varghese N."/>
            <person name="Submissions S."/>
        </authorList>
    </citation>
    <scope>NUCLEOTIDE SEQUENCE [LARGE SCALE GENOMIC DNA]</scope>
    <source>
        <strain evidence="10">USBA-503</strain>
    </source>
</reference>
<feature type="domain" description="ABC transmembrane type-1" evidence="8">
    <location>
        <begin position="85"/>
        <end position="297"/>
    </location>
</feature>
<dbReference type="OrthoDB" id="59172at2"/>
<dbReference type="SUPFAM" id="SSF161098">
    <property type="entry name" value="MetI-like"/>
    <property type="match status" value="1"/>
</dbReference>
<feature type="transmembrane region" description="Helical" evidence="7">
    <location>
        <begin position="216"/>
        <end position="242"/>
    </location>
</feature>
<keyword evidence="3" id="KW-1003">Cell membrane</keyword>